<dbReference type="Bgee" id="ENSELUG00000020962">
    <property type="expression patterns" value="Expressed in ovary and 13 other cell types or tissues"/>
</dbReference>
<dbReference type="CTD" id="678622"/>
<dbReference type="PANTHER" id="PTHR47139:SF4">
    <property type="entry name" value="TUMOR NECROSIS FACTOR RECEPTOR SUPERFAMILY MEMBER 9 ISOFORM X1-RELATED"/>
    <property type="match status" value="1"/>
</dbReference>
<protein>
    <recommendedName>
        <fullName evidence="5">TNFR-Cys domain-containing protein</fullName>
    </recommendedName>
</protein>
<dbReference type="GeneID" id="105022388"/>
<keyword evidence="4" id="KW-0732">Signal</keyword>
<dbReference type="PANTHER" id="PTHR47139">
    <property type="entry name" value="TUMOR NECROSIS FACTOR RECEPTOR SUPERFAMILY MEMBER 9"/>
    <property type="match status" value="1"/>
</dbReference>
<dbReference type="Proteomes" id="UP000265140">
    <property type="component" value="Chromosome 12"/>
</dbReference>
<dbReference type="GeneTree" id="ENSGT00940000166327"/>
<keyword evidence="3" id="KW-0472">Membrane</keyword>
<evidence type="ECO:0000256" key="2">
    <source>
        <dbReference type="SAM" id="MobiDB-lite"/>
    </source>
</evidence>
<comment type="caution">
    <text evidence="1">Lacks conserved residue(s) required for the propagation of feature annotation.</text>
</comment>
<keyword evidence="3" id="KW-0812">Transmembrane</keyword>
<name>A0A3P9AH63_ESOLU</name>
<reference evidence="6" key="4">
    <citation type="submission" date="2025-09" db="UniProtKB">
        <authorList>
            <consortium name="Ensembl"/>
        </authorList>
    </citation>
    <scope>IDENTIFICATION</scope>
</reference>
<sequence length="289" mass="31621">MPVELVFSILLICLFTLGSVSHSVSGEMETGCMDWRTHDTVVCCNKCFPGNRLVNTCGPDPKTLCVPCKDGTYTTNPKADACLWCTQCVGGAQVLKKACTQTKDTECDCKKGFRCGDVECSFCVEECGKGQEPNQARSCSNCTHGNFNDQIHAKCRPWTKKCPNLGEEIVFSGNSVSDIQCHPAIPKPEVITLPTKGSDSKDDRVVVLALTTFCVLFIILVICFLLIIKHNLTTSKRPAVIEKTLVEPTPPTDDPRTLIDVSFHQPQQEQGSSSESLHSQDSETKLLSV</sequence>
<dbReference type="GO" id="GO:0042127">
    <property type="term" value="P:regulation of cell population proliferation"/>
    <property type="evidence" value="ECO:0007669"/>
    <property type="project" value="TreeGrafter"/>
</dbReference>
<dbReference type="InterPro" id="IPR001368">
    <property type="entry name" value="TNFR/NGFR_Cys_rich_reg"/>
</dbReference>
<reference evidence="6" key="3">
    <citation type="submission" date="2025-08" db="UniProtKB">
        <authorList>
            <consortium name="Ensembl"/>
        </authorList>
    </citation>
    <scope>IDENTIFICATION</scope>
</reference>
<organism evidence="6 7">
    <name type="scientific">Esox lucius</name>
    <name type="common">Northern pike</name>
    <dbReference type="NCBI Taxonomy" id="8010"/>
    <lineage>
        <taxon>Eukaryota</taxon>
        <taxon>Metazoa</taxon>
        <taxon>Chordata</taxon>
        <taxon>Craniata</taxon>
        <taxon>Vertebrata</taxon>
        <taxon>Euteleostomi</taxon>
        <taxon>Actinopterygii</taxon>
        <taxon>Neopterygii</taxon>
        <taxon>Teleostei</taxon>
        <taxon>Protacanthopterygii</taxon>
        <taxon>Esociformes</taxon>
        <taxon>Esocidae</taxon>
        <taxon>Esox</taxon>
    </lineage>
</organism>
<keyword evidence="7" id="KW-1185">Reference proteome</keyword>
<evidence type="ECO:0000313" key="7">
    <source>
        <dbReference type="Proteomes" id="UP000265140"/>
    </source>
</evidence>
<feature type="compositionally biased region" description="Low complexity" evidence="2">
    <location>
        <begin position="265"/>
        <end position="277"/>
    </location>
</feature>
<dbReference type="SUPFAM" id="SSF57586">
    <property type="entry name" value="TNF receptor-like"/>
    <property type="match status" value="2"/>
</dbReference>
<dbReference type="AlphaFoldDB" id="A0A3P9AH63"/>
<reference evidence="6" key="2">
    <citation type="submission" date="2020-02" db="EMBL/GenBank/DDBJ databases">
        <title>Esox lucius (northern pike) genome, fEsoLuc1, primary haplotype.</title>
        <authorList>
            <person name="Myers G."/>
            <person name="Karagic N."/>
            <person name="Meyer A."/>
            <person name="Pippel M."/>
            <person name="Reichard M."/>
            <person name="Winkler S."/>
            <person name="Tracey A."/>
            <person name="Sims Y."/>
            <person name="Howe K."/>
            <person name="Rhie A."/>
            <person name="Formenti G."/>
            <person name="Durbin R."/>
            <person name="Fedrigo O."/>
            <person name="Jarvis E.D."/>
        </authorList>
    </citation>
    <scope>NUCLEOTIDE SEQUENCE [LARGE SCALE GENOMIC DNA]</scope>
</reference>
<accession>A0A3P9AH63</accession>
<dbReference type="Gene3D" id="2.10.50.10">
    <property type="entry name" value="Tumor Necrosis Factor Receptor, subunit A, domain 2"/>
    <property type="match status" value="3"/>
</dbReference>
<dbReference type="OrthoDB" id="9423210at2759"/>
<dbReference type="OMA" id="VCCDECH"/>
<reference evidence="7" key="1">
    <citation type="journal article" date="2014" name="PLoS ONE">
        <title>The genome and linkage map of the northern pike (Esox lucius): conserved synteny revealed between the salmonid sister group and the Neoteleostei.</title>
        <authorList>
            <person name="Rondeau E.B."/>
            <person name="Minkley D.R."/>
            <person name="Leong J.S."/>
            <person name="Messmer A.M."/>
            <person name="Jantzen J.R."/>
            <person name="von Schalburg K.R."/>
            <person name="Lemon C."/>
            <person name="Bird N.H."/>
            <person name="Koop B.F."/>
        </authorList>
    </citation>
    <scope>NUCLEOTIDE SEQUENCE</scope>
</reference>
<dbReference type="Ensembl" id="ENSELUT00000032780.3">
    <property type="protein sequence ID" value="ENSELUP00000040481.2"/>
    <property type="gene ID" value="ENSELUG00000020962.3"/>
</dbReference>
<proteinExistence type="predicted"/>
<dbReference type="GO" id="GO:0038023">
    <property type="term" value="F:signaling receptor activity"/>
    <property type="evidence" value="ECO:0007669"/>
    <property type="project" value="TreeGrafter"/>
</dbReference>
<evidence type="ECO:0000256" key="1">
    <source>
        <dbReference type="PROSITE-ProRule" id="PRU00206"/>
    </source>
</evidence>
<feature type="signal peptide" evidence="4">
    <location>
        <begin position="1"/>
        <end position="26"/>
    </location>
</feature>
<dbReference type="FunCoup" id="A0A3P9AH63">
    <property type="interactions" value="735"/>
</dbReference>
<dbReference type="RefSeq" id="XP_010889037.2">
    <property type="nucleotide sequence ID" value="XM_010890735.4"/>
</dbReference>
<dbReference type="STRING" id="8010.ENSELUP00000021967"/>
<evidence type="ECO:0000256" key="3">
    <source>
        <dbReference type="SAM" id="Phobius"/>
    </source>
</evidence>
<feature type="transmembrane region" description="Helical" evidence="3">
    <location>
        <begin position="205"/>
        <end position="228"/>
    </location>
</feature>
<feature type="chain" id="PRO_5044292537" description="TNFR-Cys domain-containing protein" evidence="4">
    <location>
        <begin position="27"/>
        <end position="289"/>
    </location>
</feature>
<dbReference type="InParanoid" id="A0A3P9AH63"/>
<dbReference type="KEGG" id="els:105022388"/>
<keyword evidence="3" id="KW-1133">Transmembrane helix</keyword>
<evidence type="ECO:0000313" key="6">
    <source>
        <dbReference type="Ensembl" id="ENSELUP00000040481.2"/>
    </source>
</evidence>
<dbReference type="RefSeq" id="XP_019907006.2">
    <property type="nucleotide sequence ID" value="XM_020051447.2"/>
</dbReference>
<evidence type="ECO:0000259" key="5">
    <source>
        <dbReference type="PROSITE" id="PS50050"/>
    </source>
</evidence>
<feature type="region of interest" description="Disordered" evidence="2">
    <location>
        <begin position="245"/>
        <end position="289"/>
    </location>
</feature>
<feature type="domain" description="TNFR-Cys" evidence="5">
    <location>
        <begin position="67"/>
        <end position="107"/>
    </location>
</feature>
<feature type="compositionally biased region" description="Basic and acidic residues" evidence="2">
    <location>
        <begin position="278"/>
        <end position="289"/>
    </location>
</feature>
<feature type="repeat" description="TNFR-Cys" evidence="1">
    <location>
        <begin position="67"/>
        <end position="107"/>
    </location>
</feature>
<dbReference type="SMART" id="SM00208">
    <property type="entry name" value="TNFR"/>
    <property type="match status" value="2"/>
</dbReference>
<evidence type="ECO:0000256" key="4">
    <source>
        <dbReference type="SAM" id="SignalP"/>
    </source>
</evidence>
<dbReference type="PROSITE" id="PS50050">
    <property type="entry name" value="TNFR_NGFR_2"/>
    <property type="match status" value="1"/>
</dbReference>
<dbReference type="Pfam" id="PF00020">
    <property type="entry name" value="TNFR_c6"/>
    <property type="match status" value="1"/>
</dbReference>